<dbReference type="GO" id="GO:0005634">
    <property type="term" value="C:nucleus"/>
    <property type="evidence" value="ECO:0007669"/>
    <property type="project" value="UniProtKB-SubCell"/>
</dbReference>
<evidence type="ECO:0000256" key="6">
    <source>
        <dbReference type="ARBA" id="ARBA00023242"/>
    </source>
</evidence>
<proteinExistence type="predicted"/>
<dbReference type="GO" id="GO:0006351">
    <property type="term" value="P:DNA-templated transcription"/>
    <property type="evidence" value="ECO:0007669"/>
    <property type="project" value="InterPro"/>
</dbReference>
<keyword evidence="4" id="KW-0238">DNA-binding</keyword>
<dbReference type="AlphaFoldDB" id="A0A397I440"/>
<dbReference type="PANTHER" id="PTHR47338:SF10">
    <property type="entry name" value="TRANSCRIPTION FACTOR DOMAIN-CONTAINING PROTEIN-RELATED"/>
    <property type="match status" value="1"/>
</dbReference>
<evidence type="ECO:0000313" key="9">
    <source>
        <dbReference type="EMBL" id="RHZ68546.1"/>
    </source>
</evidence>
<feature type="compositionally biased region" description="Low complexity" evidence="7">
    <location>
        <begin position="642"/>
        <end position="657"/>
    </location>
</feature>
<reference evidence="9" key="1">
    <citation type="submission" date="2018-08" db="EMBL/GenBank/DDBJ databases">
        <title>Draft genome sequence of azole-resistant Aspergillus thermomutatus (Neosartorya pseudofischeri) strain HMR AF 39, isolated from a human nasal aspirate.</title>
        <authorList>
            <person name="Parent-Michaud M."/>
            <person name="Dufresne P.J."/>
            <person name="Fournier E."/>
            <person name="Martineau C."/>
            <person name="Moreira S."/>
            <person name="Perkins V."/>
            <person name="De Repentigny L."/>
            <person name="Dufresne S.F."/>
        </authorList>
    </citation>
    <scope>NUCLEOTIDE SEQUENCE [LARGE SCALE GENOMIC DNA]</scope>
    <source>
        <strain evidence="9">HMR AF 39</strain>
    </source>
</reference>
<protein>
    <recommendedName>
        <fullName evidence="8">Xylanolytic transcriptional activator regulatory domain-containing protein</fullName>
    </recommendedName>
</protein>
<comment type="caution">
    <text evidence="9">The sequence shown here is derived from an EMBL/GenBank/DDBJ whole genome shotgun (WGS) entry which is preliminary data.</text>
</comment>
<dbReference type="InterPro" id="IPR007219">
    <property type="entry name" value="XnlR_reg_dom"/>
</dbReference>
<keyword evidence="3" id="KW-0805">Transcription regulation</keyword>
<name>A0A397I440_ASPTH</name>
<dbReference type="Proteomes" id="UP000215305">
    <property type="component" value="Unassembled WGS sequence"/>
</dbReference>
<evidence type="ECO:0000313" key="10">
    <source>
        <dbReference type="Proteomes" id="UP000215305"/>
    </source>
</evidence>
<feature type="region of interest" description="Disordered" evidence="7">
    <location>
        <begin position="13"/>
        <end position="42"/>
    </location>
</feature>
<feature type="compositionally biased region" description="Polar residues" evidence="7">
    <location>
        <begin position="658"/>
        <end position="699"/>
    </location>
</feature>
<keyword evidence="6" id="KW-0539">Nucleus</keyword>
<keyword evidence="5" id="KW-0804">Transcription</keyword>
<feature type="domain" description="Xylanolytic transcriptional activator regulatory" evidence="8">
    <location>
        <begin position="229"/>
        <end position="311"/>
    </location>
</feature>
<dbReference type="InterPro" id="IPR036864">
    <property type="entry name" value="Zn2-C6_fun-type_DNA-bd_sf"/>
</dbReference>
<accession>A0A397I440</accession>
<evidence type="ECO:0000256" key="2">
    <source>
        <dbReference type="ARBA" id="ARBA00022723"/>
    </source>
</evidence>
<dbReference type="GO" id="GO:0000981">
    <property type="term" value="F:DNA-binding transcription factor activity, RNA polymerase II-specific"/>
    <property type="evidence" value="ECO:0007669"/>
    <property type="project" value="InterPro"/>
</dbReference>
<dbReference type="SMART" id="SM00906">
    <property type="entry name" value="Fungal_trans"/>
    <property type="match status" value="1"/>
</dbReference>
<feature type="region of interest" description="Disordered" evidence="7">
    <location>
        <begin position="563"/>
        <end position="593"/>
    </location>
</feature>
<dbReference type="GeneID" id="38131634"/>
<feature type="region of interest" description="Disordered" evidence="7">
    <location>
        <begin position="611"/>
        <end position="699"/>
    </location>
</feature>
<evidence type="ECO:0000256" key="3">
    <source>
        <dbReference type="ARBA" id="ARBA00023015"/>
    </source>
</evidence>
<evidence type="ECO:0000256" key="1">
    <source>
        <dbReference type="ARBA" id="ARBA00004123"/>
    </source>
</evidence>
<evidence type="ECO:0000256" key="5">
    <source>
        <dbReference type="ARBA" id="ARBA00023163"/>
    </source>
</evidence>
<dbReference type="OrthoDB" id="5600212at2759"/>
<feature type="compositionally biased region" description="Polar residues" evidence="7">
    <location>
        <begin position="88"/>
        <end position="110"/>
    </location>
</feature>
<evidence type="ECO:0000259" key="8">
    <source>
        <dbReference type="SMART" id="SM00906"/>
    </source>
</evidence>
<dbReference type="RefSeq" id="XP_026619080.1">
    <property type="nucleotide sequence ID" value="XM_026763279.1"/>
</dbReference>
<feature type="region of interest" description="Disordered" evidence="7">
    <location>
        <begin position="88"/>
        <end position="111"/>
    </location>
</feature>
<dbReference type="STRING" id="41047.A0A397I440"/>
<feature type="compositionally biased region" description="Polar residues" evidence="7">
    <location>
        <begin position="573"/>
        <end position="584"/>
    </location>
</feature>
<dbReference type="PANTHER" id="PTHR47338">
    <property type="entry name" value="ZN(II)2CYS6 TRANSCRIPTION FACTOR (EUROFUNG)-RELATED"/>
    <property type="match status" value="1"/>
</dbReference>
<dbReference type="VEuPathDB" id="FungiDB:CDV56_109660"/>
<organism evidence="9 10">
    <name type="scientific">Aspergillus thermomutatus</name>
    <name type="common">Neosartorya pseudofischeri</name>
    <dbReference type="NCBI Taxonomy" id="41047"/>
    <lineage>
        <taxon>Eukaryota</taxon>
        <taxon>Fungi</taxon>
        <taxon>Dikarya</taxon>
        <taxon>Ascomycota</taxon>
        <taxon>Pezizomycotina</taxon>
        <taxon>Eurotiomycetes</taxon>
        <taxon>Eurotiomycetidae</taxon>
        <taxon>Eurotiales</taxon>
        <taxon>Aspergillaceae</taxon>
        <taxon>Aspergillus</taxon>
        <taxon>Aspergillus subgen. Fumigati</taxon>
    </lineage>
</organism>
<dbReference type="Gene3D" id="4.10.240.10">
    <property type="entry name" value="Zn(2)-C6 fungal-type DNA-binding domain"/>
    <property type="match status" value="1"/>
</dbReference>
<dbReference type="GO" id="GO:0008270">
    <property type="term" value="F:zinc ion binding"/>
    <property type="evidence" value="ECO:0007669"/>
    <property type="project" value="InterPro"/>
</dbReference>
<keyword evidence="10" id="KW-1185">Reference proteome</keyword>
<gene>
    <name evidence="9" type="ORF">CDV56_109660</name>
</gene>
<dbReference type="GO" id="GO:0003677">
    <property type="term" value="F:DNA binding"/>
    <property type="evidence" value="ECO:0007669"/>
    <property type="project" value="UniProtKB-KW"/>
</dbReference>
<keyword evidence="2" id="KW-0479">Metal-binding</keyword>
<dbReference type="EMBL" id="NKHU02000001">
    <property type="protein sequence ID" value="RHZ68546.1"/>
    <property type="molecule type" value="Genomic_DNA"/>
</dbReference>
<sequence length="781" mass="86030">MADLFGENFLGVSSSSSQLRPTQTNHATSSASTGHGDADNVHLPRTKRIACHECAYDEVRKKSGPKRGYVKQLEARLAQVENLLRTQEPSAAQTQENHSHIPASNENEMTSLPDVPLLATDLSSSLSPPQPMGEHQALSQAYLPSGHNAGGNFDWHMLGLGLEEPLPTQDVIDELYAYNIFPFSKLRARKYAELDEMKGFGESMVSLTHCQTWILISTYEFKMMYFPRAWLSSGKATRLALMMGLNRLDGLGPEVKQSLPPPRDWTEKEERRRTFWMAFCIDRYASAGTGWPVIIDERDVMTNLPASETSFIKSKPERTIRLSSVMRGEGIPTLSPFASVVLLAGMFGRNLTHLHRPDPQDNDHDLNGEYWKRHRCLDNILLHFALTMPSHLRLPAGIADPNVVFCNMAIHTSTICLHQAAIFKAEKNKMPDQIITESKRRCIVAADQISSIMKMISHTDLTLMNPFMSFCVYVAARVFVQYLQSRPDDSAARSSLQFFFSALDALKNKNPMTESFLVQLDVDIEGTAFRDIRRPMNEAQQDRVPGFVNGKCTSILSIGQCHNESQSSHESRQSGFQTSASLPNRQRRAPAQGQNLEGTAMAGVSQSFVESSYNLSSGPETVGSGTDMDLSPGFDDTGNPISEGSTSSAVKSSSNTSYVGASSTSSPKVPQQSPLNFSNQTPSNVLSNSDSVQMPSNTANAGQFDGFTYNDNIFSTDAIPSLDTSVPEPPFSIPPSWDIAATQASNVENNNITPATMGSLSETQWAQLLSSNNWDAWRNQG</sequence>
<dbReference type="InterPro" id="IPR050815">
    <property type="entry name" value="TF_fung"/>
</dbReference>
<dbReference type="CDD" id="cd12148">
    <property type="entry name" value="fungal_TF_MHR"/>
    <property type="match status" value="1"/>
</dbReference>
<comment type="subcellular location">
    <subcellularLocation>
        <location evidence="1">Nucleus</location>
    </subcellularLocation>
</comment>
<feature type="compositionally biased region" description="Polar residues" evidence="7">
    <location>
        <begin position="13"/>
        <end position="33"/>
    </location>
</feature>
<evidence type="ECO:0000256" key="7">
    <source>
        <dbReference type="SAM" id="MobiDB-lite"/>
    </source>
</evidence>
<evidence type="ECO:0000256" key="4">
    <source>
        <dbReference type="ARBA" id="ARBA00023125"/>
    </source>
</evidence>
<dbReference type="Pfam" id="PF04082">
    <property type="entry name" value="Fungal_trans"/>
    <property type="match status" value="1"/>
</dbReference>
<dbReference type="CDD" id="cd14653">
    <property type="entry name" value="ZIP_Gal4p-like"/>
    <property type="match status" value="1"/>
</dbReference>